<feature type="domain" description="Retrovirus-related Pol polyprotein from transposon TNT 1-94-like beta-barrel" evidence="1">
    <location>
        <begin position="2"/>
        <end position="54"/>
    </location>
</feature>
<proteinExistence type="predicted"/>
<evidence type="ECO:0000313" key="3">
    <source>
        <dbReference type="Proteomes" id="UP000076761"/>
    </source>
</evidence>
<dbReference type="AlphaFoldDB" id="A0A165NM83"/>
<evidence type="ECO:0000313" key="2">
    <source>
        <dbReference type="EMBL" id="KZT19836.1"/>
    </source>
</evidence>
<protein>
    <recommendedName>
        <fullName evidence="1">Retrovirus-related Pol polyprotein from transposon TNT 1-94-like beta-barrel domain-containing protein</fullName>
    </recommendedName>
</protein>
<evidence type="ECO:0000259" key="1">
    <source>
        <dbReference type="Pfam" id="PF22936"/>
    </source>
</evidence>
<dbReference type="InterPro" id="IPR054722">
    <property type="entry name" value="PolX-like_BBD"/>
</dbReference>
<feature type="non-terminal residue" evidence="2">
    <location>
        <position position="1"/>
    </location>
</feature>
<organism evidence="2 3">
    <name type="scientific">Neolentinus lepideus HHB14362 ss-1</name>
    <dbReference type="NCBI Taxonomy" id="1314782"/>
    <lineage>
        <taxon>Eukaryota</taxon>
        <taxon>Fungi</taxon>
        <taxon>Dikarya</taxon>
        <taxon>Basidiomycota</taxon>
        <taxon>Agaricomycotina</taxon>
        <taxon>Agaricomycetes</taxon>
        <taxon>Gloeophyllales</taxon>
        <taxon>Gloeophyllaceae</taxon>
        <taxon>Neolentinus</taxon>
    </lineage>
</organism>
<name>A0A165NM83_9AGAM</name>
<keyword evidence="3" id="KW-1185">Reference proteome</keyword>
<sequence length="57" mass="5976">SFFLNSGATAHISPKHSDFCKLHPVPPSAIKGIGGSTIQVISVGKIKLLIVRGVHLT</sequence>
<reference evidence="2 3" key="1">
    <citation type="journal article" date="2016" name="Mol. Biol. Evol.">
        <title>Comparative Genomics of Early-Diverging Mushroom-Forming Fungi Provides Insights into the Origins of Lignocellulose Decay Capabilities.</title>
        <authorList>
            <person name="Nagy L.G."/>
            <person name="Riley R."/>
            <person name="Tritt A."/>
            <person name="Adam C."/>
            <person name="Daum C."/>
            <person name="Floudas D."/>
            <person name="Sun H."/>
            <person name="Yadav J.S."/>
            <person name="Pangilinan J."/>
            <person name="Larsson K.H."/>
            <person name="Matsuura K."/>
            <person name="Barry K."/>
            <person name="Labutti K."/>
            <person name="Kuo R."/>
            <person name="Ohm R.A."/>
            <person name="Bhattacharya S.S."/>
            <person name="Shirouzu T."/>
            <person name="Yoshinaga Y."/>
            <person name="Martin F.M."/>
            <person name="Grigoriev I.V."/>
            <person name="Hibbett D.S."/>
        </authorList>
    </citation>
    <scope>NUCLEOTIDE SEQUENCE [LARGE SCALE GENOMIC DNA]</scope>
    <source>
        <strain evidence="2 3">HHB14362 ss-1</strain>
    </source>
</reference>
<dbReference type="InParanoid" id="A0A165NM83"/>
<dbReference type="OrthoDB" id="2941894at2759"/>
<feature type="non-terminal residue" evidence="2">
    <location>
        <position position="57"/>
    </location>
</feature>
<gene>
    <name evidence="2" type="ORF">NEOLEDRAFT_1022935</name>
</gene>
<dbReference type="Proteomes" id="UP000076761">
    <property type="component" value="Unassembled WGS sequence"/>
</dbReference>
<dbReference type="Pfam" id="PF22936">
    <property type="entry name" value="Pol_BBD"/>
    <property type="match status" value="1"/>
</dbReference>
<dbReference type="EMBL" id="KV425632">
    <property type="protein sequence ID" value="KZT19836.1"/>
    <property type="molecule type" value="Genomic_DNA"/>
</dbReference>
<accession>A0A165NM83</accession>